<organism evidence="2 3">
    <name type="scientific">Parnassius mnemosyne</name>
    <name type="common">clouded apollo</name>
    <dbReference type="NCBI Taxonomy" id="213953"/>
    <lineage>
        <taxon>Eukaryota</taxon>
        <taxon>Metazoa</taxon>
        <taxon>Ecdysozoa</taxon>
        <taxon>Arthropoda</taxon>
        <taxon>Hexapoda</taxon>
        <taxon>Insecta</taxon>
        <taxon>Pterygota</taxon>
        <taxon>Neoptera</taxon>
        <taxon>Endopterygota</taxon>
        <taxon>Lepidoptera</taxon>
        <taxon>Glossata</taxon>
        <taxon>Ditrysia</taxon>
        <taxon>Papilionoidea</taxon>
        <taxon>Papilionidae</taxon>
        <taxon>Parnassiinae</taxon>
        <taxon>Parnassini</taxon>
        <taxon>Parnassius</taxon>
        <taxon>Driopa</taxon>
    </lineage>
</organism>
<sequence>MDEFKLNNNMHYPKERLQNILASFSKCKTGYFNEKEECKKLRDINTKLEMDLKEARELEKSHRYHLQNSREMIGNLQETISQLVYLKRDAKRLKEEIIAKDTAIVTMEKDKEAVEKKQNEALAELRSFYEQQIEEIKAGNERKLRQVQHESDTQIAQFTCVVEELRSKLNEVEAEHRDKMNMVVLEYEEKIQRSAAQVAQLQDQLARQSARTDANIDAYRRKLEELEEKLKQNQFKEYLAQSSYPSQFESGVERPYSVNRDLYTDTCSVDLNPVLESSKQLPKCIINQNKMPRATNSLQVTYSGSKTPCTIRSNEKKGQFNITKKRKLYTEKDFQDF</sequence>
<feature type="coiled-coil region" evidence="1">
    <location>
        <begin position="38"/>
        <end position="124"/>
    </location>
</feature>
<feature type="coiled-coil region" evidence="1">
    <location>
        <begin position="155"/>
        <end position="236"/>
    </location>
</feature>
<evidence type="ECO:0000256" key="1">
    <source>
        <dbReference type="SAM" id="Coils"/>
    </source>
</evidence>
<dbReference type="AlphaFoldDB" id="A0AAV1KGJ7"/>
<evidence type="ECO:0008006" key="4">
    <source>
        <dbReference type="Google" id="ProtNLM"/>
    </source>
</evidence>
<protein>
    <recommendedName>
        <fullName evidence="4">Synaptonemal complex protein 1</fullName>
    </recommendedName>
</protein>
<name>A0AAV1KGJ7_9NEOP</name>
<proteinExistence type="predicted"/>
<accession>A0AAV1KGJ7</accession>
<evidence type="ECO:0000313" key="3">
    <source>
        <dbReference type="Proteomes" id="UP001314205"/>
    </source>
</evidence>
<dbReference type="EMBL" id="CAVLGL010000035">
    <property type="protein sequence ID" value="CAK1581763.1"/>
    <property type="molecule type" value="Genomic_DNA"/>
</dbReference>
<evidence type="ECO:0000313" key="2">
    <source>
        <dbReference type="EMBL" id="CAK1581763.1"/>
    </source>
</evidence>
<keyword evidence="1" id="KW-0175">Coiled coil</keyword>
<reference evidence="2 3" key="1">
    <citation type="submission" date="2023-11" db="EMBL/GenBank/DDBJ databases">
        <authorList>
            <person name="Hedman E."/>
            <person name="Englund M."/>
            <person name="Stromberg M."/>
            <person name="Nyberg Akerstrom W."/>
            <person name="Nylinder S."/>
            <person name="Jareborg N."/>
            <person name="Kallberg Y."/>
            <person name="Kronander E."/>
        </authorList>
    </citation>
    <scope>NUCLEOTIDE SEQUENCE [LARGE SCALE GENOMIC DNA]</scope>
</reference>
<comment type="caution">
    <text evidence="2">The sequence shown here is derived from an EMBL/GenBank/DDBJ whole genome shotgun (WGS) entry which is preliminary data.</text>
</comment>
<keyword evidence="3" id="KW-1185">Reference proteome</keyword>
<gene>
    <name evidence="2" type="ORF">PARMNEM_LOCUS3389</name>
</gene>
<dbReference type="Proteomes" id="UP001314205">
    <property type="component" value="Unassembled WGS sequence"/>
</dbReference>